<evidence type="ECO:0000313" key="3">
    <source>
        <dbReference type="Proteomes" id="UP000186817"/>
    </source>
</evidence>
<accession>A0A1Q9EK93</accession>
<gene>
    <name evidence="2" type="ORF">AK812_SmicGene8666</name>
</gene>
<reference evidence="2 3" key="1">
    <citation type="submission" date="2016-02" db="EMBL/GenBank/DDBJ databases">
        <title>Genome analysis of coral dinoflagellate symbionts highlights evolutionary adaptations to a symbiotic lifestyle.</title>
        <authorList>
            <person name="Aranda M."/>
            <person name="Li Y."/>
            <person name="Liew Y.J."/>
            <person name="Baumgarten S."/>
            <person name="Simakov O."/>
            <person name="Wilson M."/>
            <person name="Piel J."/>
            <person name="Ashoor H."/>
            <person name="Bougouffa S."/>
            <person name="Bajic V.B."/>
            <person name="Ryu T."/>
            <person name="Ravasi T."/>
            <person name="Bayer T."/>
            <person name="Micklem G."/>
            <person name="Kim H."/>
            <person name="Bhak J."/>
            <person name="Lajeunesse T.C."/>
            <person name="Voolstra C.R."/>
        </authorList>
    </citation>
    <scope>NUCLEOTIDE SEQUENCE [LARGE SCALE GENOMIC DNA]</scope>
    <source>
        <strain evidence="2 3">CCMP2467</strain>
    </source>
</reference>
<keyword evidence="3" id="KW-1185">Reference proteome</keyword>
<evidence type="ECO:0000313" key="2">
    <source>
        <dbReference type="EMBL" id="OLQ07859.1"/>
    </source>
</evidence>
<feature type="transmembrane region" description="Helical" evidence="1">
    <location>
        <begin position="416"/>
        <end position="438"/>
    </location>
</feature>
<keyword evidence="1" id="KW-0472">Membrane</keyword>
<sequence>MDSHERGHWVDQQFENFVDCVARCLPCGRADFLRYYEVPKVAKIYAPPLQLPILFCQTLVTLLALGFLIISLHLYEDVAVVSSTHTFDISFPQRNFDACHDVDFDCDDVGKSDLTREENEKASSYCNNATLHELSNNMEKYFFSVNDGHNYSRNRWHSPPKLHPECKNFDVHGVFREDGPAPLIMTAQSIFSQKSCETEPSMPRCIWENDNVRFEIVYDVERFLVKLRHDVVLDDGRRVESTDATGFMHFQADPNSLYVVKCDPGKKDCDYSLPSHADFPPCGNTSSQKDSPCFSTGFADFISLEILLRAANTSLDEIVSDLPRRWWGTYLQVDIRYSNDDLQDYWLGSPGQFSQLQLRTRYVYSVRKLTDYVWNSQTISSSDTERTLVRHAGIRISVNVHGSLKAWSWLNVFRTLAIFGVLWKITVVMVDVLMLALYRQIPTLRHLPHLRHYYSVTETPHHDHMKKLSHEQLELEKKKYREMKLQKIIQDEEEDELAAH</sequence>
<evidence type="ECO:0000256" key="1">
    <source>
        <dbReference type="SAM" id="Phobius"/>
    </source>
</evidence>
<dbReference type="OrthoDB" id="408931at2759"/>
<organism evidence="2 3">
    <name type="scientific">Symbiodinium microadriaticum</name>
    <name type="common">Dinoflagellate</name>
    <name type="synonym">Zooxanthella microadriatica</name>
    <dbReference type="NCBI Taxonomy" id="2951"/>
    <lineage>
        <taxon>Eukaryota</taxon>
        <taxon>Sar</taxon>
        <taxon>Alveolata</taxon>
        <taxon>Dinophyceae</taxon>
        <taxon>Suessiales</taxon>
        <taxon>Symbiodiniaceae</taxon>
        <taxon>Symbiodinium</taxon>
    </lineage>
</organism>
<keyword evidence="1" id="KW-0812">Transmembrane</keyword>
<proteinExistence type="predicted"/>
<comment type="caution">
    <text evidence="2">The sequence shown here is derived from an EMBL/GenBank/DDBJ whole genome shotgun (WGS) entry which is preliminary data.</text>
</comment>
<dbReference type="AlphaFoldDB" id="A0A1Q9EK93"/>
<feature type="transmembrane region" description="Helical" evidence="1">
    <location>
        <begin position="53"/>
        <end position="75"/>
    </location>
</feature>
<keyword evidence="1" id="KW-1133">Transmembrane helix</keyword>
<dbReference type="Proteomes" id="UP000186817">
    <property type="component" value="Unassembled WGS sequence"/>
</dbReference>
<protein>
    <submittedName>
        <fullName evidence="2">Uncharacterized protein</fullName>
    </submittedName>
</protein>
<dbReference type="EMBL" id="LSRX01000130">
    <property type="protein sequence ID" value="OLQ07859.1"/>
    <property type="molecule type" value="Genomic_DNA"/>
</dbReference>
<name>A0A1Q9EK93_SYMMI</name>